<sequence length="300" mass="33742">MVQVIQASALTQVRYRLSAKLRRAVKRCVRPVWLARLRHQNVHSQSPMTSPGGPVLSITTTAVRLPTVFYTLETIANGSLKPSRLVLWLDQSLIDKGLPASLVRQQSRGLEIRGCRDVGPHTKFFPQVMLEPAPSLPLVTADDDQLYPRQWLQTLQQAYLADDTALHCFRAYVIALTTDGHLQPYKRWPKCHSTEPSLLHFATGVSGIIYPPAMQLALRARGLDFLSCCPRADDIWLNAVALWEGFPVRQIEPVPVNFYEMPGSRAQGLARSNVDQGGNDPQLDATYRREDLARLRELTR</sequence>
<dbReference type="RefSeq" id="WP_231012661.1">
    <property type="nucleotide sequence ID" value="NZ_BAAAEW010000052.1"/>
</dbReference>
<evidence type="ECO:0008006" key="3">
    <source>
        <dbReference type="Google" id="ProtNLM"/>
    </source>
</evidence>
<proteinExistence type="predicted"/>
<dbReference type="EMBL" id="BAAAEW010000052">
    <property type="protein sequence ID" value="GAA0771211.1"/>
    <property type="molecule type" value="Genomic_DNA"/>
</dbReference>
<dbReference type="Proteomes" id="UP001500279">
    <property type="component" value="Unassembled WGS sequence"/>
</dbReference>
<name>A0ABP3VWH8_9BURK</name>
<gene>
    <name evidence="1" type="ORF">GCM10009107_63620</name>
</gene>
<accession>A0ABP3VWH8</accession>
<protein>
    <recommendedName>
        <fullName evidence="3">Glycosyltransferase</fullName>
    </recommendedName>
</protein>
<keyword evidence="2" id="KW-1185">Reference proteome</keyword>
<comment type="caution">
    <text evidence="1">The sequence shown here is derived from an EMBL/GenBank/DDBJ whole genome shotgun (WGS) entry which is preliminary data.</text>
</comment>
<evidence type="ECO:0000313" key="2">
    <source>
        <dbReference type="Proteomes" id="UP001500279"/>
    </source>
</evidence>
<evidence type="ECO:0000313" key="1">
    <source>
        <dbReference type="EMBL" id="GAA0771211.1"/>
    </source>
</evidence>
<reference evidence="2" key="1">
    <citation type="journal article" date="2019" name="Int. J. Syst. Evol. Microbiol.">
        <title>The Global Catalogue of Microorganisms (GCM) 10K type strain sequencing project: providing services to taxonomists for standard genome sequencing and annotation.</title>
        <authorList>
            <consortium name="The Broad Institute Genomics Platform"/>
            <consortium name="The Broad Institute Genome Sequencing Center for Infectious Disease"/>
            <person name="Wu L."/>
            <person name="Ma J."/>
        </authorList>
    </citation>
    <scope>NUCLEOTIDE SEQUENCE [LARGE SCALE GENOMIC DNA]</scope>
    <source>
        <strain evidence="2">JCM 15503</strain>
    </source>
</reference>
<organism evidence="1 2">
    <name type="scientific">Ideonella azotifigens</name>
    <dbReference type="NCBI Taxonomy" id="513160"/>
    <lineage>
        <taxon>Bacteria</taxon>
        <taxon>Pseudomonadati</taxon>
        <taxon>Pseudomonadota</taxon>
        <taxon>Betaproteobacteria</taxon>
        <taxon>Burkholderiales</taxon>
        <taxon>Sphaerotilaceae</taxon>
        <taxon>Ideonella</taxon>
    </lineage>
</organism>